<name>A0A502EFM6_9MYCO</name>
<evidence type="ECO:0000256" key="1">
    <source>
        <dbReference type="SAM" id="SignalP"/>
    </source>
</evidence>
<feature type="chain" id="PRO_5021248427" description="DUF732 domain-containing protein" evidence="1">
    <location>
        <begin position="28"/>
        <end position="85"/>
    </location>
</feature>
<dbReference type="RefSeq" id="WP_140689179.1">
    <property type="nucleotide sequence ID" value="NZ_RCZG01000002.1"/>
</dbReference>
<keyword evidence="3" id="KW-1185">Reference proteome</keyword>
<comment type="caution">
    <text evidence="2">The sequence shown here is derived from an EMBL/GenBank/DDBJ whole genome shotgun (WGS) entry which is preliminary data.</text>
</comment>
<sequence length="85" mass="8167">MKKFTITAAGASILAAAAIGLAGGAAAAGGADATVNGLQSEGYSVSFNKTPSANLTQCAITNVTKDSASVANPTAYVDIACPDGC</sequence>
<dbReference type="OrthoDB" id="4750591at2"/>
<reference evidence="2 3" key="1">
    <citation type="journal article" date="2019" name="Environ. Microbiol.">
        <title>Species interactions and distinct microbial communities in high Arctic permafrost affected cryosols are associated with the CH4 and CO2 gas fluxes.</title>
        <authorList>
            <person name="Altshuler I."/>
            <person name="Hamel J."/>
            <person name="Turney S."/>
            <person name="Magnuson E."/>
            <person name="Levesque R."/>
            <person name="Greer C."/>
            <person name="Whyte L.G."/>
        </authorList>
    </citation>
    <scope>NUCLEOTIDE SEQUENCE [LARGE SCALE GENOMIC DNA]</scope>
    <source>
        <strain evidence="2 3">S5.20</strain>
    </source>
</reference>
<gene>
    <name evidence="2" type="ORF">EAH80_07330</name>
</gene>
<evidence type="ECO:0008006" key="4">
    <source>
        <dbReference type="Google" id="ProtNLM"/>
    </source>
</evidence>
<organism evidence="2 3">
    <name type="scientific">Mycolicibacterium hodleri</name>
    <dbReference type="NCBI Taxonomy" id="49897"/>
    <lineage>
        <taxon>Bacteria</taxon>
        <taxon>Bacillati</taxon>
        <taxon>Actinomycetota</taxon>
        <taxon>Actinomycetes</taxon>
        <taxon>Mycobacteriales</taxon>
        <taxon>Mycobacteriaceae</taxon>
        <taxon>Mycolicibacterium</taxon>
    </lineage>
</organism>
<dbReference type="AlphaFoldDB" id="A0A502EFM6"/>
<evidence type="ECO:0000313" key="2">
    <source>
        <dbReference type="EMBL" id="TPG35849.1"/>
    </source>
</evidence>
<keyword evidence="1" id="KW-0732">Signal</keyword>
<accession>A0A502EFM6</accession>
<evidence type="ECO:0000313" key="3">
    <source>
        <dbReference type="Proteomes" id="UP000320095"/>
    </source>
</evidence>
<proteinExistence type="predicted"/>
<dbReference type="Proteomes" id="UP000320095">
    <property type="component" value="Unassembled WGS sequence"/>
</dbReference>
<dbReference type="EMBL" id="RCZG01000002">
    <property type="protein sequence ID" value="TPG35849.1"/>
    <property type="molecule type" value="Genomic_DNA"/>
</dbReference>
<feature type="signal peptide" evidence="1">
    <location>
        <begin position="1"/>
        <end position="27"/>
    </location>
</feature>
<protein>
    <recommendedName>
        <fullName evidence="4">DUF732 domain-containing protein</fullName>
    </recommendedName>
</protein>